<dbReference type="AlphaFoldDB" id="A0A449H3D7"/>
<name>A0A449H3D7_NOCFR</name>
<dbReference type="Gene3D" id="3.30.1310.10">
    <property type="entry name" value="Nucleoid-associated protein YbaB-like domain"/>
    <property type="match status" value="1"/>
</dbReference>
<accession>A0A449H3D7</accession>
<gene>
    <name evidence="1" type="ORF">NCTC1935_03488</name>
</gene>
<evidence type="ECO:0000313" key="1">
    <source>
        <dbReference type="EMBL" id="VFA85648.1"/>
    </source>
</evidence>
<dbReference type="RefSeq" id="WP_137353549.1">
    <property type="nucleotide sequence ID" value="NZ_CAACYE020000001.1"/>
</dbReference>
<sequence length="241" mass="25748">MHEKLLEELAQFHSYTQAIGDLMRQAFALGPDQSSGRDATGRVVVTLQRSGELSDLRIDPTWANDIARADLGNAICQAIKDAERANLQAISEATAANGIVERLDALKIEDCAPTVFNAPEPSRFPTVGMNHLANEILDAMDTQADSIDATTFTGTCETADELFASVTLASNGISSCVVGLPWGIDSSAESIAAVVRDAYADAYNTRYTSTASSTRNPLEGLAGDAIQILANLQLDNLRRTQ</sequence>
<proteinExistence type="predicted"/>
<organism evidence="1">
    <name type="scientific">Nocardia farcinica</name>
    <dbReference type="NCBI Taxonomy" id="37329"/>
    <lineage>
        <taxon>Bacteria</taxon>
        <taxon>Bacillati</taxon>
        <taxon>Actinomycetota</taxon>
        <taxon>Actinomycetes</taxon>
        <taxon>Mycobacteriales</taxon>
        <taxon>Nocardiaceae</taxon>
        <taxon>Nocardia</taxon>
    </lineage>
</organism>
<dbReference type="EMBL" id="CAACYE010000005">
    <property type="protein sequence ID" value="VFA85648.1"/>
    <property type="molecule type" value="Genomic_DNA"/>
</dbReference>
<protein>
    <recommendedName>
        <fullName evidence="2">YbaB/EbfC DNA-binding family protein</fullName>
    </recommendedName>
</protein>
<reference evidence="1" key="1">
    <citation type="submission" date="2019-02" db="EMBL/GenBank/DDBJ databases">
        <authorList>
            <consortium name="Pathogen Informatics"/>
        </authorList>
    </citation>
    <scope>NUCLEOTIDE SEQUENCE</scope>
    <source>
        <strain evidence="1">3012STDY6733949</strain>
    </source>
</reference>
<dbReference type="InterPro" id="IPR036894">
    <property type="entry name" value="YbaB-like_sf"/>
</dbReference>
<evidence type="ECO:0008006" key="2">
    <source>
        <dbReference type="Google" id="ProtNLM"/>
    </source>
</evidence>